<dbReference type="GO" id="GO:0016740">
    <property type="term" value="F:transferase activity"/>
    <property type="evidence" value="ECO:0007669"/>
    <property type="project" value="UniProtKB-KW"/>
</dbReference>
<evidence type="ECO:0000256" key="1">
    <source>
        <dbReference type="SAM" id="MobiDB-lite"/>
    </source>
</evidence>
<dbReference type="Pfam" id="PF13522">
    <property type="entry name" value="GATase_6"/>
    <property type="match status" value="1"/>
</dbReference>
<evidence type="ECO:0000313" key="3">
    <source>
        <dbReference type="EMBL" id="ACU86766.1"/>
    </source>
</evidence>
<evidence type="ECO:0000259" key="2">
    <source>
        <dbReference type="PROSITE" id="PS51278"/>
    </source>
</evidence>
<dbReference type="Gene3D" id="3.60.20.10">
    <property type="entry name" value="Glutamine Phosphoribosylpyrophosphate, subunit 1, domain 1"/>
    <property type="match status" value="1"/>
</dbReference>
<dbReference type="PROSITE" id="PS51278">
    <property type="entry name" value="GATASE_TYPE_2"/>
    <property type="match status" value="1"/>
</dbReference>
<keyword evidence="3" id="KW-0315">Glutamine amidotransferase</keyword>
<dbReference type="PANTHER" id="PTHR42824:SF1">
    <property type="entry name" value="GLUTAMINE AMIDOTRANSFERASE YAFJ-RELATED"/>
    <property type="match status" value="1"/>
</dbReference>
<organism evidence="3 4">
    <name type="scientific">Brachybacterium faecium (strain ATCC 43885 / DSM 4810 / JCM 11609 / LMG 19847 / NBRC 14762 / NCIMB 9860 / 6-10)</name>
    <dbReference type="NCBI Taxonomy" id="446465"/>
    <lineage>
        <taxon>Bacteria</taxon>
        <taxon>Bacillati</taxon>
        <taxon>Actinomycetota</taxon>
        <taxon>Actinomycetes</taxon>
        <taxon>Micrococcales</taxon>
        <taxon>Dermabacteraceae</taxon>
        <taxon>Brachybacterium</taxon>
    </lineage>
</organism>
<dbReference type="eggNOG" id="COG0121">
    <property type="taxonomic scope" value="Bacteria"/>
</dbReference>
<keyword evidence="4" id="KW-1185">Reference proteome</keyword>
<dbReference type="InterPro" id="IPR029055">
    <property type="entry name" value="Ntn_hydrolases_N"/>
</dbReference>
<dbReference type="InterPro" id="IPR017932">
    <property type="entry name" value="GATase_2_dom"/>
</dbReference>
<dbReference type="EMBL" id="CP001643">
    <property type="protein sequence ID" value="ACU86766.1"/>
    <property type="molecule type" value="Genomic_DNA"/>
</dbReference>
<dbReference type="HOGENOM" id="CLU_078990_0_0_11"/>
<dbReference type="PATRIC" id="fig|446465.5.peg.2971"/>
<reference evidence="3 4" key="1">
    <citation type="journal article" date="2009" name="Stand. Genomic Sci.">
        <title>Complete genome sequence of Brachybacterium faecium type strain (Schefferle 6-10).</title>
        <authorList>
            <person name="Lapidus A."/>
            <person name="Pukall R."/>
            <person name="Labuttii K."/>
            <person name="Copeland A."/>
            <person name="Del Rio T.G."/>
            <person name="Nolan M."/>
            <person name="Chen F."/>
            <person name="Lucas S."/>
            <person name="Tice H."/>
            <person name="Cheng J.F."/>
            <person name="Bruce D."/>
            <person name="Goodwin L."/>
            <person name="Pitluck S."/>
            <person name="Rohde M."/>
            <person name="Goker M."/>
            <person name="Pati A."/>
            <person name="Ivanova N."/>
            <person name="Mavrommatis K."/>
            <person name="Chen A."/>
            <person name="Palaniappan K."/>
            <person name="D'haeseleer P."/>
            <person name="Chain P."/>
            <person name="Bristow J."/>
            <person name="Eisen J.A."/>
            <person name="Markowitz V."/>
            <person name="Hugenholtz P."/>
            <person name="Kyrpides N.C."/>
            <person name="Klenk H.P."/>
        </authorList>
    </citation>
    <scope>NUCLEOTIDE SEQUENCE [LARGE SCALE GENOMIC DNA]</scope>
    <source>
        <strain evidence="4">ATCC 43885 / DSM 4810 / JCM 11609 / LMG 19847 / NBRC 14762 / NCIMB 9860 / 6-10</strain>
    </source>
</reference>
<dbReference type="KEGG" id="bfa:Bfae_30050"/>
<sequence>MCRLLGVVSREPLSLDEAVAEEIEPFTAQSEVHRDGWGVAWFESDQPDRPGEADAPGSGRADEAGGAGTAGSRLGNPRRPQIRRHLDVARESAAYREAIHAATGPMMMVHLRKASPGLPLEIRNTHPFREGETVFAHNGQFDLTPALREALLARGGRRPAGTTDSELFFSLVELHAREEDPAAAVQRAAAELTALCLEHGARVPESLNCLYMTPDVLVAYQQSDPEQARRHGRPHVYALRYRIDADRVIVASSGIPQTEYLEVGEGQALVIDRARLSVAVRPQLAVTPR</sequence>
<feature type="region of interest" description="Disordered" evidence="1">
    <location>
        <begin position="41"/>
        <end position="83"/>
    </location>
</feature>
<gene>
    <name evidence="3" type="ordered locus">Bfae_30050</name>
</gene>
<dbReference type="OrthoDB" id="4791288at2"/>
<accession>C7MA96</accession>
<dbReference type="PANTHER" id="PTHR42824">
    <property type="entry name" value="GLUTAMINE AMIDOTRANSFERASE"/>
    <property type="match status" value="1"/>
</dbReference>
<proteinExistence type="predicted"/>
<dbReference type="Proteomes" id="UP000001919">
    <property type="component" value="Chromosome"/>
</dbReference>
<feature type="domain" description="Glutamine amidotransferase type-2" evidence="2">
    <location>
        <begin position="2"/>
        <end position="289"/>
    </location>
</feature>
<evidence type="ECO:0000313" key="4">
    <source>
        <dbReference type="Proteomes" id="UP000001919"/>
    </source>
</evidence>
<dbReference type="STRING" id="446465.Bfae_30050"/>
<keyword evidence="3" id="KW-0808">Transferase</keyword>
<dbReference type="SUPFAM" id="SSF56235">
    <property type="entry name" value="N-terminal nucleophile aminohydrolases (Ntn hydrolases)"/>
    <property type="match status" value="1"/>
</dbReference>
<name>C7MA96_BRAFD</name>
<protein>
    <submittedName>
        <fullName evidence="3">Predicted glutamine amidotransferase</fullName>
    </submittedName>
</protein>
<dbReference type="AlphaFoldDB" id="C7MA96"/>
<dbReference type="CDD" id="cd01908">
    <property type="entry name" value="YafJ"/>
    <property type="match status" value="1"/>
</dbReference>